<dbReference type="Gramene" id="HORVU.MOREX.r3.7HG0666060.1">
    <property type="protein sequence ID" value="HORVU.MOREX.r3.7HG0666060.1"/>
    <property type="gene ID" value="HORVU.MOREX.r3.7HG0666060"/>
</dbReference>
<organism evidence="3 4">
    <name type="scientific">Hordeum vulgare subsp. vulgare</name>
    <name type="common">Domesticated barley</name>
    <dbReference type="NCBI Taxonomy" id="112509"/>
    <lineage>
        <taxon>Eukaryota</taxon>
        <taxon>Viridiplantae</taxon>
        <taxon>Streptophyta</taxon>
        <taxon>Embryophyta</taxon>
        <taxon>Tracheophyta</taxon>
        <taxon>Spermatophyta</taxon>
        <taxon>Magnoliopsida</taxon>
        <taxon>Liliopsida</taxon>
        <taxon>Poales</taxon>
        <taxon>Poaceae</taxon>
        <taxon>BOP clade</taxon>
        <taxon>Pooideae</taxon>
        <taxon>Triticodae</taxon>
        <taxon>Triticeae</taxon>
        <taxon>Hordeinae</taxon>
        <taxon>Hordeum</taxon>
    </lineage>
</organism>
<dbReference type="OrthoDB" id="586448at2759"/>
<feature type="region of interest" description="Disordered" evidence="1">
    <location>
        <begin position="49"/>
        <end position="68"/>
    </location>
</feature>
<dbReference type="Pfam" id="PF20241">
    <property type="entry name" value="DUF6598"/>
    <property type="match status" value="1"/>
</dbReference>
<gene>
    <name evidence="3" type="primary">LOC123408609</name>
</gene>
<dbReference type="PANTHER" id="PTHR33065">
    <property type="entry name" value="OS07G0486400 PROTEIN"/>
    <property type="match status" value="1"/>
</dbReference>
<feature type="domain" description="DUF6598" evidence="2">
    <location>
        <begin position="124"/>
        <end position="365"/>
    </location>
</feature>
<dbReference type="PANTHER" id="PTHR33065:SF219">
    <property type="entry name" value="DUF6598 DOMAIN-CONTAINING PROTEIN"/>
    <property type="match status" value="1"/>
</dbReference>
<dbReference type="InterPro" id="IPR046533">
    <property type="entry name" value="DUF6598"/>
</dbReference>
<dbReference type="GeneID" id="123408609"/>
<proteinExistence type="predicted"/>
<dbReference type="RefSeq" id="XP_044957609.1">
    <property type="nucleotide sequence ID" value="XM_045101674.1"/>
</dbReference>
<evidence type="ECO:0000259" key="2">
    <source>
        <dbReference type="Pfam" id="PF20241"/>
    </source>
</evidence>
<dbReference type="EnsemblPlants" id="HORVU.MOREX.r3.7HG0666060.1">
    <property type="protein sequence ID" value="HORVU.MOREX.r3.7HG0666060.1"/>
    <property type="gene ID" value="HORVU.MOREX.r3.7HG0666060"/>
</dbReference>
<sequence length="374" mass="40803">MAGTDKPKAKPQKPAKVTAARIAKMMAEGAAMIRNMTPEERDMIIAKSMSEESASNADEAAEAKEDANESEWAQCEGELFAAKFRSFWNKYYTDCGATFEQTTSIPAMCHTYPASDCSTKAMDTLQIMSVKVTSIKDGLGLDWPLEVFGIVAARDVLDHKRNIIFHRPRTDCQIITQDDCYLALTGPTRAIAVSVDPSYIEVSLKVKGTTEAEDTDLSDLVLMYRTGCCPGSVFPSRLSTLEIEFRHINRSVEATVHIKVIGGSWPDGFHGEFSAGISSSDDLQVKLLDFEDGGLPVNADGEIKLSRRVVSVGVESNLKVSVRARPINKDHAAESSEAVLKCQRAGTSPSGIKLSVGSCNMEVSVAWSCFRRAW</sequence>
<reference evidence="4" key="1">
    <citation type="journal article" date="2012" name="Nature">
        <title>A physical, genetic and functional sequence assembly of the barley genome.</title>
        <authorList>
            <consortium name="The International Barley Genome Sequencing Consortium"/>
            <person name="Mayer K.F."/>
            <person name="Waugh R."/>
            <person name="Brown J.W."/>
            <person name="Schulman A."/>
            <person name="Langridge P."/>
            <person name="Platzer M."/>
            <person name="Fincher G.B."/>
            <person name="Muehlbauer G.J."/>
            <person name="Sato K."/>
            <person name="Close T.J."/>
            <person name="Wise R.P."/>
            <person name="Stein N."/>
        </authorList>
    </citation>
    <scope>NUCLEOTIDE SEQUENCE [LARGE SCALE GENOMIC DNA]</scope>
    <source>
        <strain evidence="4">cv. Morex</strain>
    </source>
</reference>
<dbReference type="AlphaFoldDB" id="A0A8I6YAM9"/>
<dbReference type="KEGG" id="hvg:123408609"/>
<keyword evidence="4" id="KW-1185">Reference proteome</keyword>
<dbReference type="Gramene" id="HORVU.MOREX.r2.7HG0552580.1">
    <property type="protein sequence ID" value="HORVU.MOREX.r2.7HG0552580.1"/>
    <property type="gene ID" value="HORVU.MOREX.r2.7HG0552580"/>
</dbReference>
<protein>
    <recommendedName>
        <fullName evidence="2">DUF6598 domain-containing protein</fullName>
    </recommendedName>
</protein>
<evidence type="ECO:0000313" key="4">
    <source>
        <dbReference type="Proteomes" id="UP000011116"/>
    </source>
</evidence>
<reference evidence="3" key="3">
    <citation type="submission" date="2022-01" db="UniProtKB">
        <authorList>
            <consortium name="EnsemblPlants"/>
        </authorList>
    </citation>
    <scope>IDENTIFICATION</scope>
    <source>
        <strain evidence="3">subsp. vulgare</strain>
    </source>
</reference>
<accession>A0A8I6YAM9</accession>
<reference evidence="3" key="2">
    <citation type="submission" date="2020-10" db="EMBL/GenBank/DDBJ databases">
        <authorList>
            <person name="Scholz U."/>
            <person name="Mascher M."/>
            <person name="Fiebig A."/>
        </authorList>
    </citation>
    <scope>NUCLEOTIDE SEQUENCE [LARGE SCALE GENOMIC DNA]</scope>
    <source>
        <strain evidence="3">cv. Morex</strain>
    </source>
</reference>
<dbReference type="Proteomes" id="UP000011116">
    <property type="component" value="Chromosome 7H"/>
</dbReference>
<name>A0A8I6YAM9_HORVV</name>
<evidence type="ECO:0000313" key="3">
    <source>
        <dbReference type="EnsemblPlants" id="HORVU.MOREX.r3.7HG0666060.1"/>
    </source>
</evidence>
<evidence type="ECO:0000256" key="1">
    <source>
        <dbReference type="SAM" id="MobiDB-lite"/>
    </source>
</evidence>